<protein>
    <submittedName>
        <fullName evidence="10">Uncharacterized protein</fullName>
    </submittedName>
</protein>
<dbReference type="EMBL" id="JBBPBN010000009">
    <property type="protein sequence ID" value="KAK9032356.1"/>
    <property type="molecule type" value="Genomic_DNA"/>
</dbReference>
<evidence type="ECO:0000256" key="8">
    <source>
        <dbReference type="SAM" id="MobiDB-lite"/>
    </source>
</evidence>
<comment type="subcellular location">
    <subcellularLocation>
        <location evidence="1">Membrane</location>
        <topology evidence="1">Single-pass membrane protein</topology>
    </subcellularLocation>
</comment>
<dbReference type="InterPro" id="IPR040359">
    <property type="entry name" value="GDU"/>
</dbReference>
<evidence type="ECO:0000313" key="10">
    <source>
        <dbReference type="EMBL" id="KAK9032356.1"/>
    </source>
</evidence>
<evidence type="ECO:0000256" key="6">
    <source>
        <dbReference type="ARBA" id="ARBA00022989"/>
    </source>
</evidence>
<evidence type="ECO:0000256" key="4">
    <source>
        <dbReference type="ARBA" id="ARBA00022692"/>
    </source>
</evidence>
<feature type="region of interest" description="Disordered" evidence="8">
    <location>
        <begin position="52"/>
        <end position="75"/>
    </location>
</feature>
<evidence type="ECO:0000256" key="9">
    <source>
        <dbReference type="SAM" id="Phobius"/>
    </source>
</evidence>
<evidence type="ECO:0000256" key="7">
    <source>
        <dbReference type="ARBA" id="ARBA00023136"/>
    </source>
</evidence>
<feature type="compositionally biased region" description="Basic and acidic residues" evidence="8">
    <location>
        <begin position="120"/>
        <end position="137"/>
    </location>
</feature>
<feature type="transmembrane region" description="Helical" evidence="9">
    <location>
        <begin position="23"/>
        <end position="44"/>
    </location>
</feature>
<keyword evidence="7 9" id="KW-0472">Membrane</keyword>
<dbReference type="PANTHER" id="PTHR33228">
    <property type="entry name" value="PROTEIN GLUTAMINE DUMPER 4-RELATED"/>
    <property type="match status" value="1"/>
</dbReference>
<evidence type="ECO:0000256" key="2">
    <source>
        <dbReference type="ARBA" id="ARBA00009977"/>
    </source>
</evidence>
<gene>
    <name evidence="10" type="ORF">V6N11_056627</name>
</gene>
<sequence>MATVAKSTAVAQPCTTRHSPVPFLLGGLASMLGLVAFGLLVLAFSYCRRSGRTQNAGEAAGRDVESGGNDGDPNKQVKVYEEKVLVIMAGEERPTFLATPITTGTSSLGDKNGNFYGGEGSEKADGGVKVKEEMGNS</sequence>
<keyword evidence="11" id="KW-1185">Reference proteome</keyword>
<accession>A0ABR2T4E1</accession>
<comment type="caution">
    <text evidence="10">The sequence shown here is derived from an EMBL/GenBank/DDBJ whole genome shotgun (WGS) entry which is preliminary data.</text>
</comment>
<comment type="similarity">
    <text evidence="2">Belongs to the GLUTAMINE DUMPER 1 (TC 9.B.60) family.</text>
</comment>
<keyword evidence="4 9" id="KW-0812">Transmembrane</keyword>
<dbReference type="PANTHER" id="PTHR33228:SF49">
    <property type="entry name" value="PROTEIN GLUTAMINE DUMPER 5"/>
    <property type="match status" value="1"/>
</dbReference>
<keyword evidence="6 9" id="KW-1133">Transmembrane helix</keyword>
<evidence type="ECO:0000313" key="11">
    <source>
        <dbReference type="Proteomes" id="UP001396334"/>
    </source>
</evidence>
<evidence type="ECO:0000256" key="5">
    <source>
        <dbReference type="ARBA" id="ARBA00022970"/>
    </source>
</evidence>
<reference evidence="10 11" key="1">
    <citation type="journal article" date="2024" name="G3 (Bethesda)">
        <title>Genome assembly of Hibiscus sabdariffa L. provides insights into metabolisms of medicinal natural products.</title>
        <authorList>
            <person name="Kim T."/>
        </authorList>
    </citation>
    <scope>NUCLEOTIDE SEQUENCE [LARGE SCALE GENOMIC DNA]</scope>
    <source>
        <strain evidence="10">TK-2024</strain>
        <tissue evidence="10">Old leaves</tissue>
    </source>
</reference>
<evidence type="ECO:0000256" key="1">
    <source>
        <dbReference type="ARBA" id="ARBA00004167"/>
    </source>
</evidence>
<feature type="region of interest" description="Disordered" evidence="8">
    <location>
        <begin position="108"/>
        <end position="137"/>
    </location>
</feature>
<keyword evidence="3" id="KW-0813">Transport</keyword>
<dbReference type="Proteomes" id="UP001396334">
    <property type="component" value="Unassembled WGS sequence"/>
</dbReference>
<evidence type="ECO:0000256" key="3">
    <source>
        <dbReference type="ARBA" id="ARBA00022448"/>
    </source>
</evidence>
<organism evidence="10 11">
    <name type="scientific">Hibiscus sabdariffa</name>
    <name type="common">roselle</name>
    <dbReference type="NCBI Taxonomy" id="183260"/>
    <lineage>
        <taxon>Eukaryota</taxon>
        <taxon>Viridiplantae</taxon>
        <taxon>Streptophyta</taxon>
        <taxon>Embryophyta</taxon>
        <taxon>Tracheophyta</taxon>
        <taxon>Spermatophyta</taxon>
        <taxon>Magnoliopsida</taxon>
        <taxon>eudicotyledons</taxon>
        <taxon>Gunneridae</taxon>
        <taxon>Pentapetalae</taxon>
        <taxon>rosids</taxon>
        <taxon>malvids</taxon>
        <taxon>Malvales</taxon>
        <taxon>Malvaceae</taxon>
        <taxon>Malvoideae</taxon>
        <taxon>Hibiscus</taxon>
    </lineage>
</organism>
<keyword evidence="5" id="KW-0029">Amino-acid transport</keyword>
<name>A0ABR2T4E1_9ROSI</name>
<proteinExistence type="inferred from homology"/>